<feature type="transmembrane region" description="Helical" evidence="13">
    <location>
        <begin position="1243"/>
        <end position="1265"/>
    </location>
</feature>
<evidence type="ECO:0000256" key="3">
    <source>
        <dbReference type="ARBA" id="ARBA00022475"/>
    </source>
</evidence>
<keyword evidence="5 13" id="KW-0812">Transmembrane</keyword>
<keyword evidence="8 13" id="KW-1133">Transmembrane helix</keyword>
<dbReference type="InterPro" id="IPR046956">
    <property type="entry name" value="RLP23-like"/>
</dbReference>
<dbReference type="PANTHER" id="PTHR48063:SF48">
    <property type="entry name" value="LRR RECEPTOR-LIKE SERINE_THREONINE-PROTEIN KINASE FLS2"/>
    <property type="match status" value="1"/>
</dbReference>
<evidence type="ECO:0000313" key="15">
    <source>
        <dbReference type="EMBL" id="KAE8656150.1"/>
    </source>
</evidence>
<dbReference type="SMART" id="SM00369">
    <property type="entry name" value="LRR_TYP"/>
    <property type="match status" value="3"/>
</dbReference>
<dbReference type="Pfam" id="PF13855">
    <property type="entry name" value="LRR_8"/>
    <property type="match status" value="1"/>
</dbReference>
<dbReference type="Gene3D" id="3.80.10.10">
    <property type="entry name" value="Ribonuclease Inhibitor"/>
    <property type="match status" value="3"/>
</dbReference>
<evidence type="ECO:0000313" key="16">
    <source>
        <dbReference type="Proteomes" id="UP000436088"/>
    </source>
</evidence>
<dbReference type="Proteomes" id="UP000436088">
    <property type="component" value="Unassembled WGS sequence"/>
</dbReference>
<reference evidence="15" key="1">
    <citation type="submission" date="2019-09" db="EMBL/GenBank/DDBJ databases">
        <title>Draft genome information of white flower Hibiscus syriacus.</title>
        <authorList>
            <person name="Kim Y.-M."/>
        </authorList>
    </citation>
    <scope>NUCLEOTIDE SEQUENCE [LARGE SCALE GENOMIC DNA]</scope>
    <source>
        <strain evidence="15">YM2019G1</strain>
    </source>
</reference>
<dbReference type="EMBL" id="VEPZ02001769">
    <property type="protein sequence ID" value="KAE8656150.1"/>
    <property type="molecule type" value="Genomic_DNA"/>
</dbReference>
<dbReference type="GO" id="GO:0005886">
    <property type="term" value="C:plasma membrane"/>
    <property type="evidence" value="ECO:0007669"/>
    <property type="project" value="UniProtKB-SubCell"/>
</dbReference>
<keyword evidence="4" id="KW-0433">Leucine-rich repeat</keyword>
<evidence type="ECO:0000256" key="5">
    <source>
        <dbReference type="ARBA" id="ARBA00022692"/>
    </source>
</evidence>
<dbReference type="InterPro" id="IPR032675">
    <property type="entry name" value="LRR_dom_sf"/>
</dbReference>
<evidence type="ECO:0000256" key="12">
    <source>
        <dbReference type="SAM" id="MobiDB-lite"/>
    </source>
</evidence>
<feature type="region of interest" description="Disordered" evidence="12">
    <location>
        <begin position="412"/>
        <end position="480"/>
    </location>
</feature>
<evidence type="ECO:0000256" key="1">
    <source>
        <dbReference type="ARBA" id="ARBA00004251"/>
    </source>
</evidence>
<dbReference type="InterPro" id="IPR001611">
    <property type="entry name" value="Leu-rich_rpt"/>
</dbReference>
<evidence type="ECO:0000259" key="14">
    <source>
        <dbReference type="Pfam" id="PF08263"/>
    </source>
</evidence>
<name>A0A6A2WPT7_HIBSY</name>
<feature type="region of interest" description="Disordered" evidence="12">
    <location>
        <begin position="376"/>
        <end position="397"/>
    </location>
</feature>
<evidence type="ECO:0000256" key="2">
    <source>
        <dbReference type="ARBA" id="ARBA00009592"/>
    </source>
</evidence>
<feature type="compositionally biased region" description="Basic and acidic residues" evidence="12">
    <location>
        <begin position="435"/>
        <end position="460"/>
    </location>
</feature>
<dbReference type="InterPro" id="IPR003591">
    <property type="entry name" value="Leu-rich_rpt_typical-subtyp"/>
</dbReference>
<evidence type="ECO:0000256" key="13">
    <source>
        <dbReference type="SAM" id="Phobius"/>
    </source>
</evidence>
<dbReference type="PANTHER" id="PTHR48063">
    <property type="entry name" value="LRR RECEPTOR-LIKE KINASE"/>
    <property type="match status" value="1"/>
</dbReference>
<dbReference type="SUPFAM" id="SSF52058">
    <property type="entry name" value="L domain-like"/>
    <property type="match status" value="2"/>
</dbReference>
<evidence type="ECO:0000256" key="6">
    <source>
        <dbReference type="ARBA" id="ARBA00022729"/>
    </source>
</evidence>
<dbReference type="Pfam" id="PF08263">
    <property type="entry name" value="LRRNT_2"/>
    <property type="match status" value="1"/>
</dbReference>
<evidence type="ECO:0000256" key="4">
    <source>
        <dbReference type="ARBA" id="ARBA00022614"/>
    </source>
</evidence>
<dbReference type="Pfam" id="PF00560">
    <property type="entry name" value="LRR_1"/>
    <property type="match status" value="4"/>
</dbReference>
<evidence type="ECO:0000256" key="7">
    <source>
        <dbReference type="ARBA" id="ARBA00022737"/>
    </source>
</evidence>
<keyword evidence="10" id="KW-0675">Receptor</keyword>
<evidence type="ECO:0000256" key="9">
    <source>
        <dbReference type="ARBA" id="ARBA00023136"/>
    </source>
</evidence>
<proteinExistence type="inferred from homology"/>
<organism evidence="15 16">
    <name type="scientific">Hibiscus syriacus</name>
    <name type="common">Rose of Sharon</name>
    <dbReference type="NCBI Taxonomy" id="106335"/>
    <lineage>
        <taxon>Eukaryota</taxon>
        <taxon>Viridiplantae</taxon>
        <taxon>Streptophyta</taxon>
        <taxon>Embryophyta</taxon>
        <taxon>Tracheophyta</taxon>
        <taxon>Spermatophyta</taxon>
        <taxon>Magnoliopsida</taxon>
        <taxon>eudicotyledons</taxon>
        <taxon>Gunneridae</taxon>
        <taxon>Pentapetalae</taxon>
        <taxon>rosids</taxon>
        <taxon>malvids</taxon>
        <taxon>Malvales</taxon>
        <taxon>Malvaceae</taxon>
        <taxon>Malvoideae</taxon>
        <taxon>Hibiscus</taxon>
    </lineage>
</organism>
<keyword evidence="11" id="KW-0325">Glycoprotein</keyword>
<evidence type="ECO:0000256" key="11">
    <source>
        <dbReference type="ARBA" id="ARBA00023180"/>
    </source>
</evidence>
<keyword evidence="6" id="KW-0732">Signal</keyword>
<evidence type="ECO:0000256" key="10">
    <source>
        <dbReference type="ARBA" id="ARBA00023170"/>
    </source>
</evidence>
<dbReference type="FunFam" id="3.80.10.10:FF:000041">
    <property type="entry name" value="LRR receptor-like serine/threonine-protein kinase ERECTA"/>
    <property type="match status" value="1"/>
</dbReference>
<comment type="similarity">
    <text evidence="2">Belongs to the RLP family.</text>
</comment>
<comment type="caution">
    <text evidence="15">The sequence shown here is derived from an EMBL/GenBank/DDBJ whole genome shotgun (WGS) entry which is preliminary data.</text>
</comment>
<keyword evidence="16" id="KW-1185">Reference proteome</keyword>
<feature type="compositionally biased region" description="Polar residues" evidence="12">
    <location>
        <begin position="301"/>
        <end position="329"/>
    </location>
</feature>
<dbReference type="FunFam" id="3.80.10.10:FF:000111">
    <property type="entry name" value="LRR receptor-like serine/threonine-protein kinase ERECTA"/>
    <property type="match status" value="1"/>
</dbReference>
<comment type="subcellular location">
    <subcellularLocation>
        <location evidence="1">Cell membrane</location>
        <topology evidence="1">Single-pass type I membrane protein</topology>
    </subcellularLocation>
</comment>
<dbReference type="SMART" id="SM00365">
    <property type="entry name" value="LRR_SD22"/>
    <property type="match status" value="4"/>
</dbReference>
<dbReference type="InterPro" id="IPR013210">
    <property type="entry name" value="LRR_N_plant-typ"/>
</dbReference>
<keyword evidence="9 13" id="KW-0472">Membrane</keyword>
<gene>
    <name evidence="15" type="ORF">F3Y22_tig00117007pilonHSYRG00066</name>
</gene>
<accession>A0A6A2WPT7</accession>
<feature type="region of interest" description="Disordered" evidence="12">
    <location>
        <begin position="301"/>
        <end position="338"/>
    </location>
</feature>
<keyword evidence="3" id="KW-1003">Cell membrane</keyword>
<protein>
    <recommendedName>
        <fullName evidence="14">Leucine-rich repeat-containing N-terminal plant-type domain-containing protein</fullName>
    </recommendedName>
</protein>
<feature type="domain" description="Leucine-rich repeat-containing N-terminal plant-type" evidence="14">
    <location>
        <begin position="539"/>
        <end position="575"/>
    </location>
</feature>
<keyword evidence="7" id="KW-0677">Repeat</keyword>
<sequence>MPRRNSEEPLEPIEPEIERLYRRRRRAQGNMYQIRNQGIGQDDGNQNAAALNNVEPAIRPRVIRDHLNPMLDDLNPGIVAPEIQAAHFKLKPVMFNMLNSIGQFGGMTTEDARQHIRNSLEGLVEWCTSRFDGIMGRSLQELLIECSNHGFHDWTQVVMFYNGVNAPTRMLLDASANGTLLDKSPTEAFAIFDRIANNDYQFPSSRLGSGRRSPGAFELEAKDSVSAQLSAITNMLKNLQCFTDVKEVKTTSLACLLCQGNHHESECPTNHESINFVGNYNRCSNNPYSNTYNTGWRQHPNFSWGNQGAHNANQPTRQQNHNEPQSYQNAMPWHNANKGASSLASISSLEATIQEFISTTKTKLQDHSTSIKNQGALLHKHQQGRLPSDTEVTKGPGKEHCNVLTLRSGIQINRQVKDSGPQYDDSNPTTEAELQDDRVFEKDKEEDSAKVPDSDAKAKENSIPTAKEAIPPPPFPQRLKKHNDEVQFKKFVDILDQLHINMPLLEAVEQMPMYAKFLKRLAACVSFCHGNSNVLCIGSERDARLKLKNDLIDPSNNLSSWVEGGDCCEWNGVVCHNTTGHVTQLLLSPPDGRQGYGRSALGAVPHNLGNLSELLYLNLRGNYLLKEERSLQWISGLSSLQYLDLSRVDLRNATDWIQATLSNLPSLLELHLSGCMLQDDTSSIRTVNIGLVSMDLSGNHLKGPIPDYFGNMSFLKDEISNAIGNLSSLIHLDLSDNQLQGKSMSKCGLENLESLSMADNQLSGHLTRKLGQFKNLAYLNLARNNISVPIPLSIGELSSLKLFDVLENRLEGVVSETHFANLSRLTTLMASKSMLRFEPNSSWIPPFQCEIIRLIQWRHLGSKFPRCLKFQKNLSQLDISQAGIADVVPTWKHCRPQFKSILWYTAKTSAIFRIVKFFKEFIFRIPFLICLQFIRDDLELLNLGNNNLIGKIPSSLGDTSLAMLNLRNNSMFGELPSTLQNCTDLVILDLSENHFSGRIPTWIGDKLSNLVVLSLHSNNFDGHIPHTICTLQSLQNLYLGHNNILGDIPKCFRNLSAMATKEKQSKYYYQVETFVRNAYMYTYLIGASLEVKGREDGYSTTLALVTSIHLSANSLTGDILEELGSLIGLLSLNLSGNLLTGNIPDSIGNMELIESLDLSMNRLHGGIPSSFSNLNFLNQLNVSYNNLTGQIPTSTKLQSFENSSFMGNHLCGPPVSKNCSTEGVPTDATKNGESSGRSKVNGFYVSIVVGFVMGFWGLVAPLFFIRSWRHAYYAKLEHFGNKLYVFWALRVCNSMGKQ</sequence>
<evidence type="ECO:0000256" key="8">
    <source>
        <dbReference type="ARBA" id="ARBA00022989"/>
    </source>
</evidence>